<dbReference type="EMBL" id="JAAXOY010000276">
    <property type="protein sequence ID" value="NKY40115.1"/>
    <property type="molecule type" value="Genomic_DNA"/>
</dbReference>
<proteinExistence type="inferred from homology"/>
<comment type="similarity">
    <text evidence="2">Belongs to the glycosyl hydrolase 3 family.</text>
</comment>
<dbReference type="RefSeq" id="WP_168679108.1">
    <property type="nucleotide sequence ID" value="NZ_JAAXOY010000276.1"/>
</dbReference>
<comment type="caution">
    <text evidence="9">The sequence shown here is derived from an EMBL/GenBank/DDBJ whole genome shotgun (WGS) entry which is preliminary data.</text>
</comment>
<dbReference type="InterPro" id="IPR036881">
    <property type="entry name" value="Glyco_hydro_3_C_sf"/>
</dbReference>
<dbReference type="SUPFAM" id="SSF51445">
    <property type="entry name" value="(Trans)glycosidases"/>
    <property type="match status" value="1"/>
</dbReference>
<keyword evidence="10" id="KW-1185">Reference proteome</keyword>
<keyword evidence="6" id="KW-0326">Glycosidase</keyword>
<name>A0ABX1K3J5_9CELL</name>
<accession>A0ABX1K3J5</accession>
<keyword evidence="4" id="KW-0732">Signal</keyword>
<evidence type="ECO:0000256" key="1">
    <source>
        <dbReference type="ARBA" id="ARBA00000448"/>
    </source>
</evidence>
<feature type="region of interest" description="Disordered" evidence="7">
    <location>
        <begin position="388"/>
        <end position="411"/>
    </location>
</feature>
<evidence type="ECO:0000313" key="10">
    <source>
        <dbReference type="Proteomes" id="UP000777774"/>
    </source>
</evidence>
<comment type="catalytic activity">
    <reaction evidence="1">
        <text>Hydrolysis of terminal, non-reducing beta-D-glucosyl residues with release of beta-D-glucose.</text>
        <dbReference type="EC" id="3.2.1.21"/>
    </reaction>
</comment>
<evidence type="ECO:0000256" key="2">
    <source>
        <dbReference type="ARBA" id="ARBA00005336"/>
    </source>
</evidence>
<dbReference type="PANTHER" id="PTHR30620">
    <property type="entry name" value="PERIPLASMIC BETA-GLUCOSIDASE-RELATED"/>
    <property type="match status" value="1"/>
</dbReference>
<dbReference type="InterPro" id="IPR051915">
    <property type="entry name" value="Cellulose_Degrad_GH3"/>
</dbReference>
<dbReference type="InterPro" id="IPR001764">
    <property type="entry name" value="Glyco_hydro_3_N"/>
</dbReference>
<dbReference type="Pfam" id="PF00933">
    <property type="entry name" value="Glyco_hydro_3"/>
    <property type="match status" value="1"/>
</dbReference>
<evidence type="ECO:0000256" key="6">
    <source>
        <dbReference type="ARBA" id="ARBA00023295"/>
    </source>
</evidence>
<evidence type="ECO:0000313" key="9">
    <source>
        <dbReference type="EMBL" id="NKY40115.1"/>
    </source>
</evidence>
<evidence type="ECO:0000256" key="4">
    <source>
        <dbReference type="ARBA" id="ARBA00022729"/>
    </source>
</evidence>
<dbReference type="GO" id="GO:0016787">
    <property type="term" value="F:hydrolase activity"/>
    <property type="evidence" value="ECO:0007669"/>
    <property type="project" value="UniProtKB-KW"/>
</dbReference>
<dbReference type="Gene3D" id="3.40.50.1700">
    <property type="entry name" value="Glycoside hydrolase family 3 C-terminal domain"/>
    <property type="match status" value="1"/>
</dbReference>
<feature type="domain" description="Glycoside hydrolase family 3 N-terminal" evidence="8">
    <location>
        <begin position="24"/>
        <end position="329"/>
    </location>
</feature>
<dbReference type="PRINTS" id="PR00133">
    <property type="entry name" value="GLHYDRLASE3"/>
</dbReference>
<gene>
    <name evidence="9" type="ORF">HGA02_11400</name>
</gene>
<dbReference type="Gene3D" id="3.20.20.300">
    <property type="entry name" value="Glycoside hydrolase, family 3, N-terminal domain"/>
    <property type="match status" value="1"/>
</dbReference>
<dbReference type="InterPro" id="IPR036962">
    <property type="entry name" value="Glyco_hydro_3_N_sf"/>
</dbReference>
<dbReference type="Proteomes" id="UP000777774">
    <property type="component" value="Unassembled WGS sequence"/>
</dbReference>
<sequence>MPHPYQDPALPVAERVADLVGRMTLPEKVGQMMQLDARDDVRSLVEDMHVGSILHASPEHLHEAVELTAQTRLQIPLLVGEDCIHGHSFFEGATIYPTQLGMAASWDRSLAQRVARATAVEVAATGIHWTFSPVLCITRDLRWGRVDETFGEDPFLIGELASAMVAGYQGDGLHDPTAILATAKHFAGYSETQGGRDASEADISHRKLRSWFLPPFERVAREGCRTFMLGYQSTDGVPVTINDWLLSEVLRGEWGYTGTLITDWDNVGRMVWEQHIQPDHAHAAAAAVNAGNDMVMTTPQFFAGAQEAVAAGMLDEAAIDAAVARILTLKFELGLFENPRRPDAARQAEVVGSAAHTALNVEVARRSLVLLSNDGTLPLAGGLTADAGSGRALPADRPRRVAVVGPNADDP</sequence>
<feature type="non-terminal residue" evidence="9">
    <location>
        <position position="411"/>
    </location>
</feature>
<dbReference type="PANTHER" id="PTHR30620:SF16">
    <property type="entry name" value="LYSOSOMAL BETA GLUCOSIDASE"/>
    <property type="match status" value="1"/>
</dbReference>
<dbReference type="EC" id="3.2.1.21" evidence="3"/>
<evidence type="ECO:0000256" key="5">
    <source>
        <dbReference type="ARBA" id="ARBA00022801"/>
    </source>
</evidence>
<keyword evidence="5 9" id="KW-0378">Hydrolase</keyword>
<evidence type="ECO:0000256" key="7">
    <source>
        <dbReference type="SAM" id="MobiDB-lite"/>
    </source>
</evidence>
<protein>
    <recommendedName>
        <fullName evidence="3">beta-glucosidase</fullName>
        <ecNumber evidence="3">3.2.1.21</ecNumber>
    </recommendedName>
</protein>
<dbReference type="InterPro" id="IPR017853">
    <property type="entry name" value="GH"/>
</dbReference>
<organism evidence="9 10">
    <name type="scientific">Cellulomonas septica</name>
    <dbReference type="NCBI Taxonomy" id="285080"/>
    <lineage>
        <taxon>Bacteria</taxon>
        <taxon>Bacillati</taxon>
        <taxon>Actinomycetota</taxon>
        <taxon>Actinomycetes</taxon>
        <taxon>Micrococcales</taxon>
        <taxon>Cellulomonadaceae</taxon>
        <taxon>Cellulomonas</taxon>
    </lineage>
</organism>
<reference evidence="9 10" key="1">
    <citation type="submission" date="2020-04" db="EMBL/GenBank/DDBJ databases">
        <title>MicrobeNet Type strains.</title>
        <authorList>
            <person name="Nicholson A.C."/>
        </authorList>
    </citation>
    <scope>NUCLEOTIDE SEQUENCE [LARGE SCALE GENOMIC DNA]</scope>
    <source>
        <strain evidence="9 10">ATCC BAA-787</strain>
    </source>
</reference>
<evidence type="ECO:0000256" key="3">
    <source>
        <dbReference type="ARBA" id="ARBA00012744"/>
    </source>
</evidence>
<evidence type="ECO:0000259" key="8">
    <source>
        <dbReference type="Pfam" id="PF00933"/>
    </source>
</evidence>